<comment type="caution">
    <text evidence="1">The sequence shown here is derived from an EMBL/GenBank/DDBJ whole genome shotgun (WGS) entry which is preliminary data.</text>
</comment>
<keyword evidence="2" id="KW-1185">Reference proteome</keyword>
<evidence type="ECO:0000313" key="1">
    <source>
        <dbReference type="EMBL" id="KAK0708190.1"/>
    </source>
</evidence>
<gene>
    <name evidence="1" type="ORF">B0H67DRAFT_331562</name>
</gene>
<accession>A0AA40A2P3</accession>
<dbReference type="EMBL" id="JAUKUA010000006">
    <property type="protein sequence ID" value="KAK0708190.1"/>
    <property type="molecule type" value="Genomic_DNA"/>
</dbReference>
<sequence>MIPHRHLKVFRSKRVKSPAAWNESPPQRTPFSHSQLPYIYHRNPRMHLSTTNLTLALATLGITNSPFWSHHQQPPQQHLLEMTTLQMAAPNGWHPGERAVHALIGVPSSTRANPTAPGLPPHYGHRLAASSLVALGTVDAAGRVW</sequence>
<evidence type="ECO:0000313" key="2">
    <source>
        <dbReference type="Proteomes" id="UP001172102"/>
    </source>
</evidence>
<dbReference type="AlphaFoldDB" id="A0AA40A2P3"/>
<protein>
    <submittedName>
        <fullName evidence="1">Uncharacterized protein</fullName>
    </submittedName>
</protein>
<name>A0AA40A2P3_9PEZI</name>
<reference evidence="1" key="1">
    <citation type="submission" date="2023-06" db="EMBL/GenBank/DDBJ databases">
        <title>Genome-scale phylogeny and comparative genomics of the fungal order Sordariales.</title>
        <authorList>
            <consortium name="Lawrence Berkeley National Laboratory"/>
            <person name="Hensen N."/>
            <person name="Bonometti L."/>
            <person name="Westerberg I."/>
            <person name="Brannstrom I.O."/>
            <person name="Guillou S."/>
            <person name="Cros-Aarteil S."/>
            <person name="Calhoun S."/>
            <person name="Haridas S."/>
            <person name="Kuo A."/>
            <person name="Mondo S."/>
            <person name="Pangilinan J."/>
            <person name="Riley R."/>
            <person name="Labutti K."/>
            <person name="Andreopoulos B."/>
            <person name="Lipzen A."/>
            <person name="Chen C."/>
            <person name="Yanf M."/>
            <person name="Daum C."/>
            <person name="Ng V."/>
            <person name="Clum A."/>
            <person name="Steindorff A."/>
            <person name="Ohm R."/>
            <person name="Martin F."/>
            <person name="Silar P."/>
            <person name="Natvig D."/>
            <person name="Lalanne C."/>
            <person name="Gautier V."/>
            <person name="Ament-Velasquez S.L."/>
            <person name="Kruys A."/>
            <person name="Hutchinson M.I."/>
            <person name="Powell A.J."/>
            <person name="Barry K."/>
            <person name="Miller A.N."/>
            <person name="Grigoriev I.V."/>
            <person name="Debuchy R."/>
            <person name="Gladieux P."/>
            <person name="Thoren M.H."/>
            <person name="Johannesson H."/>
        </authorList>
    </citation>
    <scope>NUCLEOTIDE SEQUENCE</scope>
    <source>
        <strain evidence="1">SMH4607-1</strain>
    </source>
</reference>
<dbReference type="Proteomes" id="UP001172102">
    <property type="component" value="Unassembled WGS sequence"/>
</dbReference>
<proteinExistence type="predicted"/>
<organism evidence="1 2">
    <name type="scientific">Lasiosphaeris hirsuta</name>
    <dbReference type="NCBI Taxonomy" id="260670"/>
    <lineage>
        <taxon>Eukaryota</taxon>
        <taxon>Fungi</taxon>
        <taxon>Dikarya</taxon>
        <taxon>Ascomycota</taxon>
        <taxon>Pezizomycotina</taxon>
        <taxon>Sordariomycetes</taxon>
        <taxon>Sordariomycetidae</taxon>
        <taxon>Sordariales</taxon>
        <taxon>Lasiosphaeriaceae</taxon>
        <taxon>Lasiosphaeris</taxon>
    </lineage>
</organism>